<keyword evidence="1" id="KW-1133">Transmembrane helix</keyword>
<keyword evidence="1" id="KW-0472">Membrane</keyword>
<gene>
    <name evidence="2" type="ORF">LITE_LOCUS30842</name>
</gene>
<organism evidence="2 3">
    <name type="scientific">Linum tenue</name>
    <dbReference type="NCBI Taxonomy" id="586396"/>
    <lineage>
        <taxon>Eukaryota</taxon>
        <taxon>Viridiplantae</taxon>
        <taxon>Streptophyta</taxon>
        <taxon>Embryophyta</taxon>
        <taxon>Tracheophyta</taxon>
        <taxon>Spermatophyta</taxon>
        <taxon>Magnoliopsida</taxon>
        <taxon>eudicotyledons</taxon>
        <taxon>Gunneridae</taxon>
        <taxon>Pentapetalae</taxon>
        <taxon>rosids</taxon>
        <taxon>fabids</taxon>
        <taxon>Malpighiales</taxon>
        <taxon>Linaceae</taxon>
        <taxon>Linum</taxon>
    </lineage>
</organism>
<feature type="transmembrane region" description="Helical" evidence="1">
    <location>
        <begin position="53"/>
        <end position="72"/>
    </location>
</feature>
<evidence type="ECO:0000256" key="1">
    <source>
        <dbReference type="SAM" id="Phobius"/>
    </source>
</evidence>
<comment type="caution">
    <text evidence="2">The sequence shown here is derived from an EMBL/GenBank/DDBJ whole genome shotgun (WGS) entry which is preliminary data.</text>
</comment>
<dbReference type="AlphaFoldDB" id="A0AAV0MYR2"/>
<dbReference type="EMBL" id="CAMGYJ010000007">
    <property type="protein sequence ID" value="CAI0451370.1"/>
    <property type="molecule type" value="Genomic_DNA"/>
</dbReference>
<evidence type="ECO:0000313" key="3">
    <source>
        <dbReference type="Proteomes" id="UP001154282"/>
    </source>
</evidence>
<dbReference type="Proteomes" id="UP001154282">
    <property type="component" value="Unassembled WGS sequence"/>
</dbReference>
<reference evidence="2" key="1">
    <citation type="submission" date="2022-08" db="EMBL/GenBank/DDBJ databases">
        <authorList>
            <person name="Gutierrez-Valencia J."/>
        </authorList>
    </citation>
    <scope>NUCLEOTIDE SEQUENCE</scope>
</reference>
<protein>
    <submittedName>
        <fullName evidence="2">Uncharacterized protein</fullName>
    </submittedName>
</protein>
<name>A0AAV0MYR2_9ROSI</name>
<sequence length="73" mass="8612">MREPATSMYGLMEHVVELLIRVHLKLLGLSKQMWWSWEEVSPHHLSLRRQCCYMSYFLCNGAGVVFWMAHVMG</sequence>
<keyword evidence="3" id="KW-1185">Reference proteome</keyword>
<evidence type="ECO:0000313" key="2">
    <source>
        <dbReference type="EMBL" id="CAI0451370.1"/>
    </source>
</evidence>
<accession>A0AAV0MYR2</accession>
<keyword evidence="1" id="KW-0812">Transmembrane</keyword>
<proteinExistence type="predicted"/>